<sequence>MNVVKRSKPKSSKPVVIVTGCSSGIGMELAHELYEREDLNIVLTARARSIEELKKQFSDSERVMVRELDITDEDNIYSLINEISFEWGRVDTLINNAAVCFRAVVEHMDSESEMLQLKTNYLGPMNLIRSVLPIMREQRSGHIINISSVSGMLAMPTMGSYSASKHALEGATEALWYEAKPFGIRVNLVQLGFINSNSFKKVVLSNKAEISMALGGPHSEYYNSMTPMIENLMSFSLTSATVVARKVLRLIDRPTTILRIPLTVDAIVFTVMKKFIPSFIFNRLLYFMLPGSMKWGGRWRARKKIRIVES</sequence>
<evidence type="ECO:0000313" key="4">
    <source>
        <dbReference type="EMBL" id="AGH95648.1"/>
    </source>
</evidence>
<dbReference type="KEGG" id="bex:A11Q_1432"/>
<dbReference type="InterPro" id="IPR051911">
    <property type="entry name" value="SDR_oxidoreductase"/>
</dbReference>
<accession>M4V8V6</accession>
<comment type="similarity">
    <text evidence="1 3">Belongs to the short-chain dehydrogenases/reductases (SDR) family.</text>
</comment>
<dbReference type="eggNOG" id="COG0300">
    <property type="taxonomic scope" value="Bacteria"/>
</dbReference>
<dbReference type="Proteomes" id="UP000012040">
    <property type="component" value="Chromosome"/>
</dbReference>
<dbReference type="RefSeq" id="WP_015470138.1">
    <property type="nucleotide sequence ID" value="NC_020813.1"/>
</dbReference>
<dbReference type="PANTHER" id="PTHR43976">
    <property type="entry name" value="SHORT CHAIN DEHYDROGENASE"/>
    <property type="match status" value="1"/>
</dbReference>
<dbReference type="Gene3D" id="3.40.50.720">
    <property type="entry name" value="NAD(P)-binding Rossmann-like Domain"/>
    <property type="match status" value="1"/>
</dbReference>
<dbReference type="GO" id="GO:0016491">
    <property type="term" value="F:oxidoreductase activity"/>
    <property type="evidence" value="ECO:0007669"/>
    <property type="project" value="UniProtKB-KW"/>
</dbReference>
<name>M4V8V6_9BACT</name>
<reference evidence="4 5" key="1">
    <citation type="journal article" date="2013" name="ISME J.">
        <title>By their genes ye shall know them: genomic signatures of predatory bacteria.</title>
        <authorList>
            <person name="Pasternak Z."/>
            <person name="Pietrokovski S."/>
            <person name="Rotem O."/>
            <person name="Gophna U."/>
            <person name="Lurie-Weinberger M.N."/>
            <person name="Jurkevitch E."/>
        </authorList>
    </citation>
    <scope>NUCLEOTIDE SEQUENCE [LARGE SCALE GENOMIC DNA]</scope>
    <source>
        <strain evidence="4 5">JSS</strain>
    </source>
</reference>
<dbReference type="PRINTS" id="PR00080">
    <property type="entry name" value="SDRFAMILY"/>
</dbReference>
<dbReference type="EMBL" id="CP003537">
    <property type="protein sequence ID" value="AGH95648.1"/>
    <property type="molecule type" value="Genomic_DNA"/>
</dbReference>
<dbReference type="HOGENOM" id="CLU_010194_2_9_7"/>
<dbReference type="PRINTS" id="PR00081">
    <property type="entry name" value="GDHRDH"/>
</dbReference>
<evidence type="ECO:0000256" key="1">
    <source>
        <dbReference type="ARBA" id="ARBA00006484"/>
    </source>
</evidence>
<dbReference type="PANTHER" id="PTHR43976:SF16">
    <property type="entry name" value="SHORT-CHAIN DEHYDROGENASE_REDUCTASE FAMILY PROTEIN"/>
    <property type="match status" value="1"/>
</dbReference>
<gene>
    <name evidence="4" type="ORF">A11Q_1432</name>
</gene>
<dbReference type="AlphaFoldDB" id="M4V8V6"/>
<keyword evidence="5" id="KW-1185">Reference proteome</keyword>
<dbReference type="OrthoDB" id="9810734at2"/>
<dbReference type="Pfam" id="PF00106">
    <property type="entry name" value="adh_short"/>
    <property type="match status" value="1"/>
</dbReference>
<dbReference type="InterPro" id="IPR036291">
    <property type="entry name" value="NAD(P)-bd_dom_sf"/>
</dbReference>
<proteinExistence type="inferred from homology"/>
<evidence type="ECO:0000313" key="5">
    <source>
        <dbReference type="Proteomes" id="UP000012040"/>
    </source>
</evidence>
<evidence type="ECO:0000256" key="3">
    <source>
        <dbReference type="RuleBase" id="RU000363"/>
    </source>
</evidence>
<evidence type="ECO:0008006" key="6">
    <source>
        <dbReference type="Google" id="ProtNLM"/>
    </source>
</evidence>
<dbReference type="STRING" id="1184267.A11Q_1432"/>
<keyword evidence="2" id="KW-0560">Oxidoreductase</keyword>
<organism evidence="4 5">
    <name type="scientific">Pseudobdellovibrio exovorus JSS</name>
    <dbReference type="NCBI Taxonomy" id="1184267"/>
    <lineage>
        <taxon>Bacteria</taxon>
        <taxon>Pseudomonadati</taxon>
        <taxon>Bdellovibrionota</taxon>
        <taxon>Bdellovibrionia</taxon>
        <taxon>Bdellovibrionales</taxon>
        <taxon>Pseudobdellovibrionaceae</taxon>
        <taxon>Pseudobdellovibrio</taxon>
    </lineage>
</organism>
<protein>
    <recommendedName>
        <fullName evidence="6">Oxidoreductase</fullName>
    </recommendedName>
</protein>
<dbReference type="PATRIC" id="fig|1184267.3.peg.1450"/>
<dbReference type="InterPro" id="IPR002347">
    <property type="entry name" value="SDR_fam"/>
</dbReference>
<evidence type="ECO:0000256" key="2">
    <source>
        <dbReference type="ARBA" id="ARBA00023002"/>
    </source>
</evidence>
<dbReference type="SUPFAM" id="SSF51735">
    <property type="entry name" value="NAD(P)-binding Rossmann-fold domains"/>
    <property type="match status" value="1"/>
</dbReference>